<dbReference type="Proteomes" id="UP000006860">
    <property type="component" value="Chromosome"/>
</dbReference>
<gene>
    <name evidence="1" type="ordered locus">Plabr_2418</name>
</gene>
<accession>F0SNU3</accession>
<dbReference type="AlphaFoldDB" id="F0SNU3"/>
<dbReference type="STRING" id="756272.Plabr_2418"/>
<evidence type="ECO:0000313" key="1">
    <source>
        <dbReference type="EMBL" id="ADY60019.1"/>
    </source>
</evidence>
<name>F0SNU3_RUBBR</name>
<reference evidence="2" key="1">
    <citation type="submission" date="2011-02" db="EMBL/GenBank/DDBJ databases">
        <title>The complete genome of Planctomyces brasiliensis DSM 5305.</title>
        <authorList>
            <person name="Lucas S."/>
            <person name="Copeland A."/>
            <person name="Lapidus A."/>
            <person name="Bruce D."/>
            <person name="Goodwin L."/>
            <person name="Pitluck S."/>
            <person name="Kyrpides N."/>
            <person name="Mavromatis K."/>
            <person name="Pagani I."/>
            <person name="Ivanova N."/>
            <person name="Ovchinnikova G."/>
            <person name="Lu M."/>
            <person name="Detter J.C."/>
            <person name="Han C."/>
            <person name="Land M."/>
            <person name="Hauser L."/>
            <person name="Markowitz V."/>
            <person name="Cheng J.-F."/>
            <person name="Hugenholtz P."/>
            <person name="Woyke T."/>
            <person name="Wu D."/>
            <person name="Tindall B."/>
            <person name="Pomrenke H.G."/>
            <person name="Brambilla E."/>
            <person name="Klenk H.-P."/>
            <person name="Eisen J.A."/>
        </authorList>
    </citation>
    <scope>NUCLEOTIDE SEQUENCE [LARGE SCALE GENOMIC DNA]</scope>
    <source>
        <strain evidence="2">ATCC 49424 / DSM 5305 / JCM 21570 / NBRC 103401 / IFAM 1448</strain>
    </source>
</reference>
<dbReference type="RefSeq" id="WP_013628743.1">
    <property type="nucleotide sequence ID" value="NC_015174.1"/>
</dbReference>
<proteinExistence type="predicted"/>
<dbReference type="EMBL" id="CP002546">
    <property type="protein sequence ID" value="ADY60019.1"/>
    <property type="molecule type" value="Genomic_DNA"/>
</dbReference>
<dbReference type="KEGG" id="pbs:Plabr_2418"/>
<dbReference type="OrthoDB" id="214926at2"/>
<evidence type="ECO:0000313" key="2">
    <source>
        <dbReference type="Proteomes" id="UP000006860"/>
    </source>
</evidence>
<protein>
    <recommendedName>
        <fullName evidence="3">Cupin domain-containing protein</fullName>
    </recommendedName>
</protein>
<dbReference type="HOGENOM" id="CLU_2481380_0_0_0"/>
<organism evidence="1 2">
    <name type="scientific">Rubinisphaera brasiliensis (strain ATCC 49424 / DSM 5305 / JCM 21570 / IAM 15109 / NBRC 103401 / IFAM 1448)</name>
    <name type="common">Planctomyces brasiliensis</name>
    <dbReference type="NCBI Taxonomy" id="756272"/>
    <lineage>
        <taxon>Bacteria</taxon>
        <taxon>Pseudomonadati</taxon>
        <taxon>Planctomycetota</taxon>
        <taxon>Planctomycetia</taxon>
        <taxon>Planctomycetales</taxon>
        <taxon>Planctomycetaceae</taxon>
        <taxon>Rubinisphaera</taxon>
    </lineage>
</organism>
<evidence type="ECO:0008006" key="3">
    <source>
        <dbReference type="Google" id="ProtNLM"/>
    </source>
</evidence>
<keyword evidence="2" id="KW-1185">Reference proteome</keyword>
<dbReference type="eggNOG" id="ENOG5033CNA">
    <property type="taxonomic scope" value="Bacteria"/>
</dbReference>
<sequence>MSENDRRIYVPHNDGWDAHVKPNSTKEYCYFKAPGDDHFHLLMTGEVYVQKGSEKCCLNCALRMGIVTEERLHWQNPPKAKKRFPFV</sequence>